<sequence length="100" mass="11144">MAAVLNLMELTSTIRCRQKRRLATLQFCPDAVINFVIALPAASSSSSVQRCHRRCRLGYGDGAEEEGAAMVGFRWVCWDWVSSWVAGFVVEKDEASGEMR</sequence>
<evidence type="ECO:0000313" key="2">
    <source>
        <dbReference type="Proteomes" id="UP000290289"/>
    </source>
</evidence>
<evidence type="ECO:0000313" key="1">
    <source>
        <dbReference type="EMBL" id="RXH67421.1"/>
    </source>
</evidence>
<organism evidence="1 2">
    <name type="scientific">Malus domestica</name>
    <name type="common">Apple</name>
    <name type="synonym">Pyrus malus</name>
    <dbReference type="NCBI Taxonomy" id="3750"/>
    <lineage>
        <taxon>Eukaryota</taxon>
        <taxon>Viridiplantae</taxon>
        <taxon>Streptophyta</taxon>
        <taxon>Embryophyta</taxon>
        <taxon>Tracheophyta</taxon>
        <taxon>Spermatophyta</taxon>
        <taxon>Magnoliopsida</taxon>
        <taxon>eudicotyledons</taxon>
        <taxon>Gunneridae</taxon>
        <taxon>Pentapetalae</taxon>
        <taxon>rosids</taxon>
        <taxon>fabids</taxon>
        <taxon>Rosales</taxon>
        <taxon>Rosaceae</taxon>
        <taxon>Amygdaloideae</taxon>
        <taxon>Maleae</taxon>
        <taxon>Malus</taxon>
    </lineage>
</organism>
<dbReference type="EMBL" id="RDQH01000343">
    <property type="protein sequence ID" value="RXH67421.1"/>
    <property type="molecule type" value="Genomic_DNA"/>
</dbReference>
<gene>
    <name evidence="1" type="ORF">DVH24_027568</name>
</gene>
<keyword evidence="2" id="KW-1185">Reference proteome</keyword>
<accession>A0A498HE58</accession>
<dbReference type="AlphaFoldDB" id="A0A498HE58"/>
<dbReference type="Proteomes" id="UP000290289">
    <property type="component" value="Chromosome 17"/>
</dbReference>
<comment type="caution">
    <text evidence="1">The sequence shown here is derived from an EMBL/GenBank/DDBJ whole genome shotgun (WGS) entry which is preliminary data.</text>
</comment>
<reference evidence="1 2" key="1">
    <citation type="submission" date="2018-10" db="EMBL/GenBank/DDBJ databases">
        <title>A high-quality apple genome assembly.</title>
        <authorList>
            <person name="Hu J."/>
        </authorList>
    </citation>
    <scope>NUCLEOTIDE SEQUENCE [LARGE SCALE GENOMIC DNA]</scope>
    <source>
        <strain evidence="2">cv. HFTH1</strain>
        <tissue evidence="1">Young leaf</tissue>
    </source>
</reference>
<proteinExistence type="predicted"/>
<name>A0A498HE58_MALDO</name>
<protein>
    <submittedName>
        <fullName evidence="1">Uncharacterized protein</fullName>
    </submittedName>
</protein>